<accession>A0A4S8M8R4</accession>
<keyword evidence="3" id="KW-1185">Reference proteome</keyword>
<proteinExistence type="predicted"/>
<evidence type="ECO:0000313" key="2">
    <source>
        <dbReference type="EMBL" id="THU98759.1"/>
    </source>
</evidence>
<feature type="compositionally biased region" description="Low complexity" evidence="1">
    <location>
        <begin position="96"/>
        <end position="113"/>
    </location>
</feature>
<feature type="compositionally biased region" description="Polar residues" evidence="1">
    <location>
        <begin position="59"/>
        <end position="80"/>
    </location>
</feature>
<dbReference type="EMBL" id="ML179130">
    <property type="protein sequence ID" value="THU98759.1"/>
    <property type="molecule type" value="Genomic_DNA"/>
</dbReference>
<feature type="region of interest" description="Disordered" evidence="1">
    <location>
        <begin position="1"/>
        <end position="125"/>
    </location>
</feature>
<protein>
    <submittedName>
        <fullName evidence="2">Uncharacterized protein</fullName>
    </submittedName>
</protein>
<dbReference type="AlphaFoldDB" id="A0A4S8M8R4"/>
<organism evidence="2 3">
    <name type="scientific">Dendrothele bispora (strain CBS 962.96)</name>
    <dbReference type="NCBI Taxonomy" id="1314807"/>
    <lineage>
        <taxon>Eukaryota</taxon>
        <taxon>Fungi</taxon>
        <taxon>Dikarya</taxon>
        <taxon>Basidiomycota</taxon>
        <taxon>Agaricomycotina</taxon>
        <taxon>Agaricomycetes</taxon>
        <taxon>Agaricomycetidae</taxon>
        <taxon>Agaricales</taxon>
        <taxon>Agaricales incertae sedis</taxon>
        <taxon>Dendrothele</taxon>
    </lineage>
</organism>
<feature type="compositionally biased region" description="Low complexity" evidence="1">
    <location>
        <begin position="15"/>
        <end position="28"/>
    </location>
</feature>
<evidence type="ECO:0000313" key="3">
    <source>
        <dbReference type="Proteomes" id="UP000297245"/>
    </source>
</evidence>
<gene>
    <name evidence="2" type="ORF">K435DRAFT_856306</name>
</gene>
<name>A0A4S8M8R4_DENBC</name>
<reference evidence="2 3" key="1">
    <citation type="journal article" date="2019" name="Nat. Ecol. Evol.">
        <title>Megaphylogeny resolves global patterns of mushroom evolution.</title>
        <authorList>
            <person name="Varga T."/>
            <person name="Krizsan K."/>
            <person name="Foldi C."/>
            <person name="Dima B."/>
            <person name="Sanchez-Garcia M."/>
            <person name="Sanchez-Ramirez S."/>
            <person name="Szollosi G.J."/>
            <person name="Szarkandi J.G."/>
            <person name="Papp V."/>
            <person name="Albert L."/>
            <person name="Andreopoulos W."/>
            <person name="Angelini C."/>
            <person name="Antonin V."/>
            <person name="Barry K.W."/>
            <person name="Bougher N.L."/>
            <person name="Buchanan P."/>
            <person name="Buyck B."/>
            <person name="Bense V."/>
            <person name="Catcheside P."/>
            <person name="Chovatia M."/>
            <person name="Cooper J."/>
            <person name="Damon W."/>
            <person name="Desjardin D."/>
            <person name="Finy P."/>
            <person name="Geml J."/>
            <person name="Haridas S."/>
            <person name="Hughes K."/>
            <person name="Justo A."/>
            <person name="Karasinski D."/>
            <person name="Kautmanova I."/>
            <person name="Kiss B."/>
            <person name="Kocsube S."/>
            <person name="Kotiranta H."/>
            <person name="LaButti K.M."/>
            <person name="Lechner B.E."/>
            <person name="Liimatainen K."/>
            <person name="Lipzen A."/>
            <person name="Lukacs Z."/>
            <person name="Mihaltcheva S."/>
            <person name="Morgado L.N."/>
            <person name="Niskanen T."/>
            <person name="Noordeloos M.E."/>
            <person name="Ohm R.A."/>
            <person name="Ortiz-Santana B."/>
            <person name="Ovrebo C."/>
            <person name="Racz N."/>
            <person name="Riley R."/>
            <person name="Savchenko A."/>
            <person name="Shiryaev A."/>
            <person name="Soop K."/>
            <person name="Spirin V."/>
            <person name="Szebenyi C."/>
            <person name="Tomsovsky M."/>
            <person name="Tulloss R.E."/>
            <person name="Uehling J."/>
            <person name="Grigoriev I.V."/>
            <person name="Vagvolgyi C."/>
            <person name="Papp T."/>
            <person name="Martin F.M."/>
            <person name="Miettinen O."/>
            <person name="Hibbett D.S."/>
            <person name="Nagy L.G."/>
        </authorList>
    </citation>
    <scope>NUCLEOTIDE SEQUENCE [LARGE SCALE GENOMIC DNA]</scope>
    <source>
        <strain evidence="2 3">CBS 962.96</strain>
    </source>
</reference>
<evidence type="ECO:0000256" key="1">
    <source>
        <dbReference type="SAM" id="MobiDB-lite"/>
    </source>
</evidence>
<sequence length="141" mass="14551">MTVDDAPDVTMDASLPNSPTPSLTPQQPMTSLPVLGQTSTPRSRLPNFTCYSHPEPANMSGSTTSLQPSTSQAVNVTGASQPAHCSAQASPPPVPTVQVTPPAQNLPSVNFQFNPPPPNLVPPLNNQGNVAVPLAGGVPRQ</sequence>
<dbReference type="Proteomes" id="UP000297245">
    <property type="component" value="Unassembled WGS sequence"/>
</dbReference>